<accession>A0A9N9C1R6</accession>
<evidence type="ECO:0000313" key="1">
    <source>
        <dbReference type="EMBL" id="CAG8587592.1"/>
    </source>
</evidence>
<dbReference type="Proteomes" id="UP000789375">
    <property type="component" value="Unassembled WGS sequence"/>
</dbReference>
<protein>
    <submittedName>
        <fullName evidence="1">3524_t:CDS:1</fullName>
    </submittedName>
</protein>
<comment type="caution">
    <text evidence="1">The sequence shown here is derived from an EMBL/GenBank/DDBJ whole genome shotgun (WGS) entry which is preliminary data.</text>
</comment>
<name>A0A9N9C1R6_FUNMO</name>
<evidence type="ECO:0000313" key="2">
    <source>
        <dbReference type="Proteomes" id="UP000789375"/>
    </source>
</evidence>
<dbReference type="EMBL" id="CAJVPP010002112">
    <property type="protein sequence ID" value="CAG8587592.1"/>
    <property type="molecule type" value="Genomic_DNA"/>
</dbReference>
<proteinExistence type="predicted"/>
<sequence>MFEICAQKSDFADDLHRIAKTVRVAKFDSESSGEQCERNKKDKP</sequence>
<keyword evidence="2" id="KW-1185">Reference proteome</keyword>
<dbReference type="AlphaFoldDB" id="A0A9N9C1R6"/>
<organism evidence="1 2">
    <name type="scientific">Funneliformis mosseae</name>
    <name type="common">Endomycorrhizal fungus</name>
    <name type="synonym">Glomus mosseae</name>
    <dbReference type="NCBI Taxonomy" id="27381"/>
    <lineage>
        <taxon>Eukaryota</taxon>
        <taxon>Fungi</taxon>
        <taxon>Fungi incertae sedis</taxon>
        <taxon>Mucoromycota</taxon>
        <taxon>Glomeromycotina</taxon>
        <taxon>Glomeromycetes</taxon>
        <taxon>Glomerales</taxon>
        <taxon>Glomeraceae</taxon>
        <taxon>Funneliformis</taxon>
    </lineage>
</organism>
<gene>
    <name evidence="1" type="ORF">FMOSSE_LOCUS8271</name>
</gene>
<reference evidence="1" key="1">
    <citation type="submission" date="2021-06" db="EMBL/GenBank/DDBJ databases">
        <authorList>
            <person name="Kallberg Y."/>
            <person name="Tangrot J."/>
            <person name="Rosling A."/>
        </authorList>
    </citation>
    <scope>NUCLEOTIDE SEQUENCE</scope>
    <source>
        <strain evidence="1">87-6 pot B 2015</strain>
    </source>
</reference>